<accession>A0A380NLB1</accession>
<dbReference type="EMBL" id="UHIO01000001">
    <property type="protein sequence ID" value="SUP42489.1"/>
    <property type="molecule type" value="Genomic_DNA"/>
</dbReference>
<sequence>MKLTYRWILVAAVVIVALILGVFIHNRLDSTKPTATSNLPKVGLVKMDKVISFNPSYEEYTKAKKELEDLQANYKSEQQSLTLKSQEQSLALQSLGSDKEITDLLNTELMSKVKAKEQELNIAYQKQRIALINKYRSELKTDMTDADLRIVNLQLELSSKTQPLAITEEQKAAIAAEQTAKEEELKTLLAQRSQSIAGNEIQELEQKVDGELAALRASGQKELDDYAANLQKELLARRDEMMKAKADSILATNNLPNPADWNTAWDSRLKAKQSEVDALHDAILEDVRMRAMVVAKEQNLDLIVINEVSNVNAVDVTDAIIASYSTAQ</sequence>
<keyword evidence="2" id="KW-0812">Transmembrane</keyword>
<feature type="coiled-coil region" evidence="1">
    <location>
        <begin position="57"/>
        <end position="87"/>
    </location>
</feature>
<proteinExistence type="predicted"/>
<evidence type="ECO:0000256" key="1">
    <source>
        <dbReference type="SAM" id="Coils"/>
    </source>
</evidence>
<keyword evidence="2" id="KW-0472">Membrane</keyword>
<gene>
    <name evidence="3" type="ORF">NCTC12020_00873</name>
</gene>
<evidence type="ECO:0000313" key="4">
    <source>
        <dbReference type="Proteomes" id="UP000255367"/>
    </source>
</evidence>
<name>A0A380NLB1_9FIRM</name>
<keyword evidence="4" id="KW-1185">Reference proteome</keyword>
<reference evidence="3 4" key="1">
    <citation type="submission" date="2018-06" db="EMBL/GenBank/DDBJ databases">
        <authorList>
            <consortium name="Pathogen Informatics"/>
            <person name="Doyle S."/>
        </authorList>
    </citation>
    <scope>NUCLEOTIDE SEQUENCE [LARGE SCALE GENOMIC DNA]</scope>
    <source>
        <strain evidence="3 4">NCTC12020</strain>
    </source>
</reference>
<dbReference type="OrthoDB" id="1632056at2"/>
<evidence type="ECO:0000313" key="3">
    <source>
        <dbReference type="EMBL" id="SUP42489.1"/>
    </source>
</evidence>
<dbReference type="Proteomes" id="UP000255367">
    <property type="component" value="Unassembled WGS sequence"/>
</dbReference>
<organism evidence="3 4">
    <name type="scientific">Veillonella criceti</name>
    <dbReference type="NCBI Taxonomy" id="103891"/>
    <lineage>
        <taxon>Bacteria</taxon>
        <taxon>Bacillati</taxon>
        <taxon>Bacillota</taxon>
        <taxon>Negativicutes</taxon>
        <taxon>Veillonellales</taxon>
        <taxon>Veillonellaceae</taxon>
        <taxon>Veillonella</taxon>
    </lineage>
</organism>
<dbReference type="AlphaFoldDB" id="A0A380NLB1"/>
<dbReference type="RefSeq" id="WP_115310083.1">
    <property type="nucleotide sequence ID" value="NZ_UHIO01000001.1"/>
</dbReference>
<keyword evidence="2" id="KW-1133">Transmembrane helix</keyword>
<protein>
    <submittedName>
        <fullName evidence="3">Outer membrane protein (OmpH-like)</fullName>
    </submittedName>
</protein>
<keyword evidence="1" id="KW-0175">Coiled coil</keyword>
<feature type="transmembrane region" description="Helical" evidence="2">
    <location>
        <begin position="7"/>
        <end position="24"/>
    </location>
</feature>
<evidence type="ECO:0000256" key="2">
    <source>
        <dbReference type="SAM" id="Phobius"/>
    </source>
</evidence>